<keyword evidence="1" id="KW-0812">Transmembrane</keyword>
<proteinExistence type="predicted"/>
<keyword evidence="1" id="KW-1133">Transmembrane helix</keyword>
<protein>
    <submittedName>
        <fullName evidence="2">Transporter small subunit</fullName>
    </submittedName>
</protein>
<sequence>MSSFALTAYVLIWPVLATMVLTVLCIGLVRDIRTARRTGNDMI</sequence>
<dbReference type="RefSeq" id="WP_214331627.1">
    <property type="nucleotide sequence ID" value="NZ_DALYPK010000003.1"/>
</dbReference>
<dbReference type="AlphaFoldDB" id="A0AA41WN36"/>
<dbReference type="GeneID" id="84611550"/>
<dbReference type="NCBIfam" id="NF038354">
    <property type="entry name" value="trnsprt_adja_43"/>
    <property type="match status" value="1"/>
</dbReference>
<evidence type="ECO:0000256" key="1">
    <source>
        <dbReference type="SAM" id="Phobius"/>
    </source>
</evidence>
<accession>A0AA41WN36</accession>
<gene>
    <name evidence="2" type="ORF">NJF43_12570</name>
</gene>
<feature type="transmembrane region" description="Helical" evidence="1">
    <location>
        <begin position="6"/>
        <end position="29"/>
    </location>
</feature>
<dbReference type="InterPro" id="IPR049820">
    <property type="entry name" value="Trnsprt_adja_ssu-like"/>
</dbReference>
<dbReference type="EMBL" id="JAMYBS010000013">
    <property type="protein sequence ID" value="MCO7545588.1"/>
    <property type="molecule type" value="Genomic_DNA"/>
</dbReference>
<evidence type="ECO:0000313" key="2">
    <source>
        <dbReference type="EMBL" id="MCO7545588.1"/>
    </source>
</evidence>
<reference evidence="2" key="1">
    <citation type="submission" date="2022-06" db="EMBL/GenBank/DDBJ databases">
        <title>Detection of beta-lactamases in bacteria of animal origin.</title>
        <authorList>
            <person name="Mlynarcik P."/>
            <person name="Zdarska V."/>
            <person name="Chudobova H."/>
            <person name="Prochazkova P."/>
            <person name="Hricova K."/>
            <person name="Mezerova K."/>
            <person name="Bardon J."/>
            <person name="Dolejska M."/>
            <person name="Sukkar I."/>
            <person name="Kolar M."/>
        </authorList>
    </citation>
    <scope>NUCLEOTIDE SEQUENCE</scope>
    <source>
        <strain evidence="2">S 300-3</strain>
    </source>
</reference>
<comment type="caution">
    <text evidence="2">The sequence shown here is derived from an EMBL/GenBank/DDBJ whole genome shotgun (WGS) entry which is preliminary data.</text>
</comment>
<keyword evidence="1" id="KW-0472">Membrane</keyword>
<evidence type="ECO:0000313" key="3">
    <source>
        <dbReference type="Proteomes" id="UP001165292"/>
    </source>
</evidence>
<dbReference type="Proteomes" id="UP001165292">
    <property type="component" value="Unassembled WGS sequence"/>
</dbReference>
<name>A0AA41WN36_9GAMM</name>
<organism evidence="2 3">
    <name type="scientific">Stutzerimonas nitrititolerans</name>
    <dbReference type="NCBI Taxonomy" id="2482751"/>
    <lineage>
        <taxon>Bacteria</taxon>
        <taxon>Pseudomonadati</taxon>
        <taxon>Pseudomonadota</taxon>
        <taxon>Gammaproteobacteria</taxon>
        <taxon>Pseudomonadales</taxon>
        <taxon>Pseudomonadaceae</taxon>
        <taxon>Stutzerimonas</taxon>
    </lineage>
</organism>